<dbReference type="RefSeq" id="XP_020080839.1">
    <property type="nucleotide sequence ID" value="XM_020225250.1"/>
</dbReference>
<evidence type="ECO:0000256" key="4">
    <source>
        <dbReference type="ARBA" id="ARBA00022676"/>
    </source>
</evidence>
<keyword evidence="7" id="KW-0175">Coiled coil</keyword>
<organism evidence="9 10">
    <name type="scientific">Ananas comosus</name>
    <name type="common">Pineapple</name>
    <name type="synonym">Ananas ananas</name>
    <dbReference type="NCBI Taxonomy" id="4615"/>
    <lineage>
        <taxon>Eukaryota</taxon>
        <taxon>Viridiplantae</taxon>
        <taxon>Streptophyta</taxon>
        <taxon>Embryophyta</taxon>
        <taxon>Tracheophyta</taxon>
        <taxon>Spermatophyta</taxon>
        <taxon>Magnoliopsida</taxon>
        <taxon>Liliopsida</taxon>
        <taxon>Poales</taxon>
        <taxon>Bromeliaceae</taxon>
        <taxon>Bromelioideae</taxon>
        <taxon>Ananas</taxon>
    </lineage>
</organism>
<keyword evidence="6" id="KW-0750">Starch biosynthesis</keyword>
<gene>
    <name evidence="10" type="primary">LOC109704507</name>
</gene>
<keyword evidence="9" id="KW-1185">Reference proteome</keyword>
<proteinExistence type="predicted"/>
<dbReference type="PANTHER" id="PTHR46083">
    <property type="match status" value="1"/>
</dbReference>
<evidence type="ECO:0000256" key="1">
    <source>
        <dbReference type="ARBA" id="ARBA00001478"/>
    </source>
</evidence>
<dbReference type="GO" id="GO:0019252">
    <property type="term" value="P:starch biosynthetic process"/>
    <property type="evidence" value="ECO:0007669"/>
    <property type="project" value="UniProtKB-UniPathway"/>
</dbReference>
<evidence type="ECO:0000256" key="5">
    <source>
        <dbReference type="ARBA" id="ARBA00022679"/>
    </source>
</evidence>
<evidence type="ECO:0000259" key="8">
    <source>
        <dbReference type="Pfam" id="PF08323"/>
    </source>
</evidence>
<evidence type="ECO:0000256" key="6">
    <source>
        <dbReference type="ARBA" id="ARBA00022922"/>
    </source>
</evidence>
<dbReference type="OrthoDB" id="2018403at2759"/>
<reference evidence="10" key="2">
    <citation type="submission" date="2025-08" db="UniProtKB">
        <authorList>
            <consortium name="RefSeq"/>
        </authorList>
    </citation>
    <scope>IDENTIFICATION</scope>
    <source>
        <tissue evidence="10">Leaf</tissue>
    </source>
</reference>
<comment type="pathway">
    <text evidence="2">Glycan biosynthesis; starch biosynthesis.</text>
</comment>
<keyword evidence="5" id="KW-0808">Transferase</keyword>
<dbReference type="UniPathway" id="UPA00152"/>
<reference evidence="9" key="1">
    <citation type="journal article" date="2015" name="Nat. Genet.">
        <title>The pineapple genome and the evolution of CAM photosynthesis.</title>
        <authorList>
            <person name="Ming R."/>
            <person name="VanBuren R."/>
            <person name="Wai C.M."/>
            <person name="Tang H."/>
            <person name="Schatz M.C."/>
            <person name="Bowers J.E."/>
            <person name="Lyons E."/>
            <person name="Wang M.L."/>
            <person name="Chen J."/>
            <person name="Biggers E."/>
            <person name="Zhang J."/>
            <person name="Huang L."/>
            <person name="Zhang L."/>
            <person name="Miao W."/>
            <person name="Zhang J."/>
            <person name="Ye Z."/>
            <person name="Miao C."/>
            <person name="Lin Z."/>
            <person name="Wang H."/>
            <person name="Zhou H."/>
            <person name="Yim W.C."/>
            <person name="Priest H.D."/>
            <person name="Zheng C."/>
            <person name="Woodhouse M."/>
            <person name="Edger P.P."/>
            <person name="Guyot R."/>
            <person name="Guo H.B."/>
            <person name="Guo H."/>
            <person name="Zheng G."/>
            <person name="Singh R."/>
            <person name="Sharma A."/>
            <person name="Min X."/>
            <person name="Zheng Y."/>
            <person name="Lee H."/>
            <person name="Gurtowski J."/>
            <person name="Sedlazeck F.J."/>
            <person name="Harkess A."/>
            <person name="McKain M.R."/>
            <person name="Liao Z."/>
            <person name="Fang J."/>
            <person name="Liu J."/>
            <person name="Zhang X."/>
            <person name="Zhang Q."/>
            <person name="Hu W."/>
            <person name="Qin Y."/>
            <person name="Wang K."/>
            <person name="Chen L.Y."/>
            <person name="Shirley N."/>
            <person name="Lin Y.R."/>
            <person name="Liu L.Y."/>
            <person name="Hernandez A.G."/>
            <person name="Wright C.L."/>
            <person name="Bulone V."/>
            <person name="Tuskan G.A."/>
            <person name="Heath K."/>
            <person name="Zee F."/>
            <person name="Moore P.H."/>
            <person name="Sunkar R."/>
            <person name="Leebens-Mack J.H."/>
            <person name="Mockler T."/>
            <person name="Bennetzen J.L."/>
            <person name="Freeling M."/>
            <person name="Sankoff D."/>
            <person name="Paterson A.H."/>
            <person name="Zhu X."/>
            <person name="Yang X."/>
            <person name="Smith J.A."/>
            <person name="Cushman J.C."/>
            <person name="Paull R.E."/>
            <person name="Yu Q."/>
        </authorList>
    </citation>
    <scope>NUCLEOTIDE SEQUENCE [LARGE SCALE GENOMIC DNA]</scope>
    <source>
        <strain evidence="9">cv. F153</strain>
    </source>
</reference>
<dbReference type="GeneID" id="109704507"/>
<dbReference type="InterPro" id="IPR013534">
    <property type="entry name" value="Starch_synth_cat_dom"/>
</dbReference>
<feature type="coiled-coil region" evidence="7">
    <location>
        <begin position="91"/>
        <end position="118"/>
    </location>
</feature>
<name>A0A6P5EBW8_ANACO</name>
<evidence type="ECO:0000313" key="9">
    <source>
        <dbReference type="Proteomes" id="UP000515123"/>
    </source>
</evidence>
<evidence type="ECO:0000256" key="7">
    <source>
        <dbReference type="SAM" id="Coils"/>
    </source>
</evidence>
<accession>A0A6P5EBW8</accession>
<sequence length="705" mass="79457">MEAVRNAAAVASSLRLTRTKPPPHPTLTSPKCFCLRKEDAFGNPSSETSLPKLEGHQTNVFEVEELETNDDDIWKLFAHAQRNILYLNKQRLTAMEELKKVQEERDLLLEKIEQLEAQKQTGAQTEPVASPSFADLLLQIDSMVISGMIGSGEASSLRKKVMGSRSQINDAFCEIRHKTDMELLSELRLFTEKMTQNPLHIVHICSEMDPISSCGSLASYVTGLSCALQRKGDLVEVILPKYSNINLDAIQGLRRIDAEFDSYFGGHWHKNRVWIGVTRGISVTLIEPLNYSTFFNRDRLYGYSDDFERFSYFSRASMDYLVKSGKQPDILHIHNWETAIVGPLFWDIFVHQGLGATRVLLTCHDITSQCLEQPSKLELCGLDPHRLNRPDRFQDNTKMNLVNVLKGGIVYSNKVVMVSTIHSRDSLIHSLNHGLEPTLAIHKEKLLVAPYGFDGDKWDPSKDKYLPRNYSAYDIEGKAACKVALRNRLKFSGYSSVVVGCIYSSCTFDVSTFDVDMDNLKAAVRYAMNKGAQVVLVFMESETPVMNSLMKALQNELKDANVRFIEKYDDALAHLILAGSDIFLCSSFHDPWLQMPLKAVKYGSAPISLNLASDGFRQFKVRDSRGSSQSEYLRQSGWGDCGSTAASQYLLSTYGNMSIGQALDEINTEPSRWAWRIKDGMSKDFSWDAECCDIHRAAYTFIKNL</sequence>
<dbReference type="Gene3D" id="3.40.50.2000">
    <property type="entry name" value="Glycogen Phosphorylase B"/>
    <property type="match status" value="2"/>
</dbReference>
<dbReference type="AlphaFoldDB" id="A0A6P5EBW8"/>
<protein>
    <recommendedName>
        <fullName evidence="3">starch synthase</fullName>
        <ecNumber evidence="3">2.4.1.21</ecNumber>
    </recommendedName>
</protein>
<dbReference type="PANTHER" id="PTHR46083:SF3">
    <property type="entry name" value="UDP-GLYCOSYLTRANSFERASE SUPERFAMILY PROTEIN"/>
    <property type="match status" value="1"/>
</dbReference>
<feature type="domain" description="Starch synthase catalytic" evidence="8">
    <location>
        <begin position="200"/>
        <end position="439"/>
    </location>
</feature>
<comment type="catalytic activity">
    <reaction evidence="1">
        <text>[(1-&gt;4)-alpha-D-glucosyl](n) + ADP-alpha-D-glucose = [(1-&gt;4)-alpha-D-glucosyl](n+1) + ADP + H(+)</text>
        <dbReference type="Rhea" id="RHEA:18189"/>
        <dbReference type="Rhea" id="RHEA-COMP:9584"/>
        <dbReference type="Rhea" id="RHEA-COMP:9587"/>
        <dbReference type="ChEBI" id="CHEBI:15378"/>
        <dbReference type="ChEBI" id="CHEBI:15444"/>
        <dbReference type="ChEBI" id="CHEBI:57498"/>
        <dbReference type="ChEBI" id="CHEBI:456216"/>
        <dbReference type="EC" id="2.4.1.21"/>
    </reaction>
</comment>
<evidence type="ECO:0000256" key="3">
    <source>
        <dbReference type="ARBA" id="ARBA00012588"/>
    </source>
</evidence>
<dbReference type="SUPFAM" id="SSF53756">
    <property type="entry name" value="UDP-Glycosyltransferase/glycogen phosphorylase"/>
    <property type="match status" value="1"/>
</dbReference>
<evidence type="ECO:0000313" key="10">
    <source>
        <dbReference type="RefSeq" id="XP_020080839.1"/>
    </source>
</evidence>
<dbReference type="GO" id="GO:0009011">
    <property type="term" value="F:alpha-1,4-glucan glucosyltransferase (ADP-glucose donor) activity"/>
    <property type="evidence" value="ECO:0007669"/>
    <property type="project" value="UniProtKB-EC"/>
</dbReference>
<dbReference type="Proteomes" id="UP000515123">
    <property type="component" value="Unplaced"/>
</dbReference>
<evidence type="ECO:0000256" key="2">
    <source>
        <dbReference type="ARBA" id="ARBA00004727"/>
    </source>
</evidence>
<dbReference type="EC" id="2.4.1.21" evidence="3"/>
<dbReference type="Pfam" id="PF08323">
    <property type="entry name" value="Glyco_transf_5"/>
    <property type="match status" value="1"/>
</dbReference>
<keyword evidence="4" id="KW-0328">Glycosyltransferase</keyword>